<gene>
    <name evidence="4" type="ORF">SAMN04515674_11587</name>
</gene>
<dbReference type="PANTHER" id="PTHR14097:SF7">
    <property type="entry name" value="OXIDOREDUCTASE HTATIP2"/>
    <property type="match status" value="1"/>
</dbReference>
<sequence>MEQSKTALIIGANGLIGNILLMNLLNDSAYEKVVILVRRSMNIQHARLVEKVVNFDKLLSSDVEGDDVFCCLGTTIKTAGSPEAFYKVDCTYPVEIARIARQNGARQYAIVTAMGANSRSSFFYNRVKGDVEEQISKLSYESLLIFRPSLLLGNRKEKRSGEIAATIIARIVNPLMIGFLRKYKGIEAAKVARAMQKTAGQHLAGKYIFESDQLQDF</sequence>
<evidence type="ECO:0000256" key="1">
    <source>
        <dbReference type="ARBA" id="ARBA00004370"/>
    </source>
</evidence>
<dbReference type="OrthoDB" id="9798632at2"/>
<keyword evidence="2" id="KW-0472">Membrane</keyword>
<comment type="subcellular location">
    <subcellularLocation>
        <location evidence="1">Membrane</location>
    </subcellularLocation>
</comment>
<dbReference type="GO" id="GO:0016020">
    <property type="term" value="C:membrane"/>
    <property type="evidence" value="ECO:0007669"/>
    <property type="project" value="UniProtKB-SubCell"/>
</dbReference>
<dbReference type="RefSeq" id="WP_092019066.1">
    <property type="nucleotide sequence ID" value="NZ_FOXH01000015.1"/>
</dbReference>
<name>A0A1I5XNQ7_9BACT</name>
<protein>
    <submittedName>
        <fullName evidence="4">Uncharacterized conserved protein YbjT, contains NAD(P)-binding and DUF2867 domains</fullName>
    </submittedName>
</protein>
<dbReference type="AlphaFoldDB" id="A0A1I5XNQ7"/>
<dbReference type="PANTHER" id="PTHR14097">
    <property type="entry name" value="OXIDOREDUCTASE HTATIP2"/>
    <property type="match status" value="1"/>
</dbReference>
<keyword evidence="5" id="KW-1185">Reference proteome</keyword>
<dbReference type="Gene3D" id="3.40.50.720">
    <property type="entry name" value="NAD(P)-binding Rossmann-like Domain"/>
    <property type="match status" value="1"/>
</dbReference>
<dbReference type="EMBL" id="FOXH01000015">
    <property type="protein sequence ID" value="SFQ33592.1"/>
    <property type="molecule type" value="Genomic_DNA"/>
</dbReference>
<dbReference type="InterPro" id="IPR036291">
    <property type="entry name" value="NAD(P)-bd_dom_sf"/>
</dbReference>
<reference evidence="4 5" key="1">
    <citation type="submission" date="2016-10" db="EMBL/GenBank/DDBJ databases">
        <authorList>
            <person name="de Groot N.N."/>
        </authorList>
    </citation>
    <scope>NUCLEOTIDE SEQUENCE [LARGE SCALE GENOMIC DNA]</scope>
    <source>
        <strain evidence="5">E92,LMG 26720,CCM 7988</strain>
    </source>
</reference>
<dbReference type="SUPFAM" id="SSF51735">
    <property type="entry name" value="NAD(P)-binding Rossmann-fold domains"/>
    <property type="match status" value="1"/>
</dbReference>
<evidence type="ECO:0000313" key="5">
    <source>
        <dbReference type="Proteomes" id="UP000199306"/>
    </source>
</evidence>
<dbReference type="Proteomes" id="UP000199306">
    <property type="component" value="Unassembled WGS sequence"/>
</dbReference>
<organism evidence="4 5">
    <name type="scientific">Pseudarcicella hirudinis</name>
    <dbReference type="NCBI Taxonomy" id="1079859"/>
    <lineage>
        <taxon>Bacteria</taxon>
        <taxon>Pseudomonadati</taxon>
        <taxon>Bacteroidota</taxon>
        <taxon>Cytophagia</taxon>
        <taxon>Cytophagales</taxon>
        <taxon>Flectobacillaceae</taxon>
        <taxon>Pseudarcicella</taxon>
    </lineage>
</organism>
<evidence type="ECO:0000256" key="2">
    <source>
        <dbReference type="ARBA" id="ARBA00023136"/>
    </source>
</evidence>
<proteinExistence type="predicted"/>
<dbReference type="Pfam" id="PF01370">
    <property type="entry name" value="Epimerase"/>
    <property type="match status" value="1"/>
</dbReference>
<evidence type="ECO:0000259" key="3">
    <source>
        <dbReference type="Pfam" id="PF01370"/>
    </source>
</evidence>
<evidence type="ECO:0000313" key="4">
    <source>
        <dbReference type="EMBL" id="SFQ33592.1"/>
    </source>
</evidence>
<accession>A0A1I5XNQ7</accession>
<dbReference type="InterPro" id="IPR001509">
    <property type="entry name" value="Epimerase_deHydtase"/>
</dbReference>
<dbReference type="STRING" id="1079859.SAMN04515674_11587"/>
<feature type="domain" description="NAD-dependent epimerase/dehydratase" evidence="3">
    <location>
        <begin position="7"/>
        <end position="112"/>
    </location>
</feature>